<feature type="region of interest" description="Disordered" evidence="4">
    <location>
        <begin position="302"/>
        <end position="340"/>
    </location>
</feature>
<dbReference type="EMBL" id="WJXA01000004">
    <property type="protein sequence ID" value="KAF7144801.1"/>
    <property type="molecule type" value="Genomic_DNA"/>
</dbReference>
<feature type="domain" description="Non-haem dioxygenase N-terminal" evidence="5">
    <location>
        <begin position="72"/>
        <end position="171"/>
    </location>
</feature>
<keyword evidence="1" id="KW-0479">Metal-binding</keyword>
<dbReference type="OrthoDB" id="288590at2759"/>
<dbReference type="InterPro" id="IPR027443">
    <property type="entry name" value="IPNS-like_sf"/>
</dbReference>
<dbReference type="SUPFAM" id="SSF51197">
    <property type="entry name" value="Clavaminate synthase-like"/>
    <property type="match status" value="1"/>
</dbReference>
<name>A0A834GY49_RHOSS</name>
<keyword evidence="2" id="KW-0560">Oxidoreductase</keyword>
<keyword evidence="3" id="KW-0408">Iron</keyword>
<organism evidence="6 7">
    <name type="scientific">Rhododendron simsii</name>
    <name type="common">Sims's rhododendron</name>
    <dbReference type="NCBI Taxonomy" id="118357"/>
    <lineage>
        <taxon>Eukaryota</taxon>
        <taxon>Viridiplantae</taxon>
        <taxon>Streptophyta</taxon>
        <taxon>Embryophyta</taxon>
        <taxon>Tracheophyta</taxon>
        <taxon>Spermatophyta</taxon>
        <taxon>Magnoliopsida</taxon>
        <taxon>eudicotyledons</taxon>
        <taxon>Gunneridae</taxon>
        <taxon>Pentapetalae</taxon>
        <taxon>asterids</taxon>
        <taxon>Ericales</taxon>
        <taxon>Ericaceae</taxon>
        <taxon>Ericoideae</taxon>
        <taxon>Rhodoreae</taxon>
        <taxon>Rhododendron</taxon>
    </lineage>
</organism>
<dbReference type="Gene3D" id="2.60.120.330">
    <property type="entry name" value="B-lactam Antibiotic, Isopenicillin N Synthase, Chain"/>
    <property type="match status" value="1"/>
</dbReference>
<dbReference type="GO" id="GO:0046872">
    <property type="term" value="F:metal ion binding"/>
    <property type="evidence" value="ECO:0007669"/>
    <property type="project" value="UniProtKB-KW"/>
</dbReference>
<dbReference type="AlphaFoldDB" id="A0A834GY49"/>
<evidence type="ECO:0000256" key="2">
    <source>
        <dbReference type="ARBA" id="ARBA00023002"/>
    </source>
</evidence>
<protein>
    <recommendedName>
        <fullName evidence="5">Non-haem dioxygenase N-terminal domain-containing protein</fullName>
    </recommendedName>
</protein>
<reference evidence="6" key="1">
    <citation type="submission" date="2019-11" db="EMBL/GenBank/DDBJ databases">
        <authorList>
            <person name="Liu Y."/>
            <person name="Hou J."/>
            <person name="Li T.-Q."/>
            <person name="Guan C.-H."/>
            <person name="Wu X."/>
            <person name="Wu H.-Z."/>
            <person name="Ling F."/>
            <person name="Zhang R."/>
            <person name="Shi X.-G."/>
            <person name="Ren J.-P."/>
            <person name="Chen E.-F."/>
            <person name="Sun J.-M."/>
        </authorList>
    </citation>
    <scope>NUCLEOTIDE SEQUENCE</scope>
    <source>
        <strain evidence="6">Adult_tree_wgs_1</strain>
        <tissue evidence="6">Leaves</tissue>
    </source>
</reference>
<dbReference type="GO" id="GO:0016491">
    <property type="term" value="F:oxidoreductase activity"/>
    <property type="evidence" value="ECO:0007669"/>
    <property type="project" value="UniProtKB-KW"/>
</dbReference>
<gene>
    <name evidence="6" type="ORF">RHSIM_Rhsim04G0178500</name>
</gene>
<evidence type="ECO:0000313" key="7">
    <source>
        <dbReference type="Proteomes" id="UP000626092"/>
    </source>
</evidence>
<sequence>MEQKMDVSGFNESSAGMEVNYKRKEELKAFDDSKAGVKGLIDAGVTKVPELFVRPPDELAEEFNSCKANLQVPVIDLGAIGGNDGREKVVNEIRIASEEWGFFQVVNHGIPFNVLDEMIDGICRFHDQDSEIKKPLYDRKKKVRFESNYDLYNSKSASWRDTLTIYVLAADQLGPDEIPPVCRLQLLPPSLSTTSIPTTPPVAPSSVSLNNLHPHHSVRHSPPSPPSSVPNATTSIYAEDSFIYPQFSVIQTIDFCFGSGEAKVACFNGDHLQSHPVPGYSTSYFFTWRFASWPTTSQIAQPQTTSQVQLPHGSRRLTRSNASRAPSRNSSQPQDEDVDENCELDDDLIAECEVGIAGRLETVVMALLIRLLHTQIKDHRMQVMTSNVLMEVIGQSS</sequence>
<keyword evidence="7" id="KW-1185">Reference proteome</keyword>
<evidence type="ECO:0000259" key="5">
    <source>
        <dbReference type="Pfam" id="PF14226"/>
    </source>
</evidence>
<accession>A0A834GY49</accession>
<evidence type="ECO:0000313" key="6">
    <source>
        <dbReference type="EMBL" id="KAF7144801.1"/>
    </source>
</evidence>
<proteinExistence type="predicted"/>
<feature type="compositionally biased region" description="Low complexity" evidence="4">
    <location>
        <begin position="320"/>
        <end position="333"/>
    </location>
</feature>
<evidence type="ECO:0000256" key="1">
    <source>
        <dbReference type="ARBA" id="ARBA00022723"/>
    </source>
</evidence>
<feature type="region of interest" description="Disordered" evidence="4">
    <location>
        <begin position="195"/>
        <end position="232"/>
    </location>
</feature>
<dbReference type="InterPro" id="IPR026992">
    <property type="entry name" value="DIOX_N"/>
</dbReference>
<dbReference type="Pfam" id="PF14226">
    <property type="entry name" value="DIOX_N"/>
    <property type="match status" value="1"/>
</dbReference>
<dbReference type="PANTHER" id="PTHR10209">
    <property type="entry name" value="OXIDOREDUCTASE, 2OG-FE II OXYGENASE FAMILY PROTEIN"/>
    <property type="match status" value="1"/>
</dbReference>
<dbReference type="PANTHER" id="PTHR10209:SF859">
    <property type="entry name" value="OS03G0690500 PROTEIN"/>
    <property type="match status" value="1"/>
</dbReference>
<comment type="caution">
    <text evidence="6">The sequence shown here is derived from an EMBL/GenBank/DDBJ whole genome shotgun (WGS) entry which is preliminary data.</text>
</comment>
<dbReference type="Proteomes" id="UP000626092">
    <property type="component" value="Unassembled WGS sequence"/>
</dbReference>
<evidence type="ECO:0000256" key="4">
    <source>
        <dbReference type="SAM" id="MobiDB-lite"/>
    </source>
</evidence>
<evidence type="ECO:0000256" key="3">
    <source>
        <dbReference type="ARBA" id="ARBA00023004"/>
    </source>
</evidence>